<reference evidence="4 5" key="1">
    <citation type="journal article" date="2015" name="Genome Biol. Evol.">
        <title>Comparative Genomics of a Bacterivorous Green Alga Reveals Evolutionary Causalities and Consequences of Phago-Mixotrophic Mode of Nutrition.</title>
        <authorList>
            <person name="Burns J.A."/>
            <person name="Paasch A."/>
            <person name="Narechania A."/>
            <person name="Kim E."/>
        </authorList>
    </citation>
    <scope>NUCLEOTIDE SEQUENCE [LARGE SCALE GENOMIC DNA]</scope>
    <source>
        <strain evidence="4 5">PLY_AMNH</strain>
    </source>
</reference>
<dbReference type="SMART" id="SM00054">
    <property type="entry name" value="EFh"/>
    <property type="match status" value="3"/>
</dbReference>
<name>A0AAE0F7U6_9CHLO</name>
<feature type="domain" description="EF-hand" evidence="3">
    <location>
        <begin position="123"/>
        <end position="158"/>
    </location>
</feature>
<keyword evidence="5" id="KW-1185">Reference proteome</keyword>
<feature type="domain" description="EF-hand" evidence="3">
    <location>
        <begin position="29"/>
        <end position="64"/>
    </location>
</feature>
<dbReference type="InterPro" id="IPR018247">
    <property type="entry name" value="EF_Hand_1_Ca_BS"/>
</dbReference>
<evidence type="ECO:0000256" key="2">
    <source>
        <dbReference type="ARBA" id="ARBA00022837"/>
    </source>
</evidence>
<dbReference type="Pfam" id="PF13499">
    <property type="entry name" value="EF-hand_7"/>
    <property type="match status" value="2"/>
</dbReference>
<protein>
    <recommendedName>
        <fullName evidence="3">EF-hand domain-containing protein</fullName>
    </recommendedName>
</protein>
<dbReference type="PROSITE" id="PS00018">
    <property type="entry name" value="EF_HAND_1"/>
    <property type="match status" value="3"/>
</dbReference>
<dbReference type="SUPFAM" id="SSF47473">
    <property type="entry name" value="EF-hand"/>
    <property type="match status" value="1"/>
</dbReference>
<dbReference type="PROSITE" id="PS50222">
    <property type="entry name" value="EF_HAND_2"/>
    <property type="match status" value="3"/>
</dbReference>
<organism evidence="4 5">
    <name type="scientific">Cymbomonas tetramitiformis</name>
    <dbReference type="NCBI Taxonomy" id="36881"/>
    <lineage>
        <taxon>Eukaryota</taxon>
        <taxon>Viridiplantae</taxon>
        <taxon>Chlorophyta</taxon>
        <taxon>Pyramimonadophyceae</taxon>
        <taxon>Pyramimonadales</taxon>
        <taxon>Pyramimonadaceae</taxon>
        <taxon>Cymbomonas</taxon>
    </lineage>
</organism>
<proteinExistence type="predicted"/>
<dbReference type="AlphaFoldDB" id="A0AAE0F7U6"/>
<dbReference type="InterPro" id="IPR011992">
    <property type="entry name" value="EF-hand-dom_pair"/>
</dbReference>
<accession>A0AAE0F7U6</accession>
<keyword evidence="2" id="KW-0106">Calcium</keyword>
<evidence type="ECO:0000313" key="5">
    <source>
        <dbReference type="Proteomes" id="UP001190700"/>
    </source>
</evidence>
<dbReference type="Proteomes" id="UP001190700">
    <property type="component" value="Unassembled WGS sequence"/>
</dbReference>
<comment type="caution">
    <text evidence="4">The sequence shown here is derived from an EMBL/GenBank/DDBJ whole genome shotgun (WGS) entry which is preliminary data.</text>
</comment>
<dbReference type="InterPro" id="IPR002048">
    <property type="entry name" value="EF_hand_dom"/>
</dbReference>
<evidence type="ECO:0000259" key="3">
    <source>
        <dbReference type="PROSITE" id="PS50222"/>
    </source>
</evidence>
<dbReference type="PANTHER" id="PTHR23050">
    <property type="entry name" value="CALCIUM BINDING PROTEIN"/>
    <property type="match status" value="1"/>
</dbReference>
<feature type="non-terminal residue" evidence="4">
    <location>
        <position position="1"/>
    </location>
</feature>
<evidence type="ECO:0000313" key="4">
    <source>
        <dbReference type="EMBL" id="KAK3254365.1"/>
    </source>
</evidence>
<evidence type="ECO:0000256" key="1">
    <source>
        <dbReference type="ARBA" id="ARBA00022737"/>
    </source>
</evidence>
<dbReference type="EMBL" id="LGRX02023684">
    <property type="protein sequence ID" value="KAK3254365.1"/>
    <property type="molecule type" value="Genomic_DNA"/>
</dbReference>
<dbReference type="CDD" id="cd00051">
    <property type="entry name" value="EFh"/>
    <property type="match status" value="1"/>
</dbReference>
<feature type="domain" description="EF-hand" evidence="3">
    <location>
        <begin position="65"/>
        <end position="100"/>
    </location>
</feature>
<gene>
    <name evidence="4" type="ORF">CYMTET_36419</name>
</gene>
<keyword evidence="1" id="KW-0677">Repeat</keyword>
<dbReference type="GO" id="GO:0005509">
    <property type="term" value="F:calcium ion binding"/>
    <property type="evidence" value="ECO:0007669"/>
    <property type="project" value="InterPro"/>
</dbReference>
<dbReference type="InterPro" id="IPR050145">
    <property type="entry name" value="Centrin_CML-like"/>
</dbReference>
<sequence>PLLWLAEWLEANNPNNQYILGPRNWTDLSREEKLELCFKHLDRDSSGYLTQNELLAIASKLNPVADVAEAKKTLDFMDSNGDNQVSLSEYLEAMGFLLSTLDSEQFEAKIHEMLAATHLSYFSREEKVMMAFRHLDVNNNGLLELDELILLGQKLNPKTDEEAARKTIHMMDLDGDHQSRLKYSRPEA</sequence>
<dbReference type="Gene3D" id="1.10.238.10">
    <property type="entry name" value="EF-hand"/>
    <property type="match status" value="2"/>
</dbReference>